<evidence type="ECO:0000313" key="4">
    <source>
        <dbReference type="Proteomes" id="UP000070058"/>
    </source>
</evidence>
<dbReference type="CDD" id="cd02869">
    <property type="entry name" value="PseudoU_synth_RluA_like"/>
    <property type="match status" value="1"/>
</dbReference>
<comment type="similarity">
    <text evidence="1">Belongs to the pseudouridine synthase RluA family.</text>
</comment>
<dbReference type="EMBL" id="LSZQ01000040">
    <property type="protein sequence ID" value="KXU36003.1"/>
    <property type="molecule type" value="Genomic_DNA"/>
</dbReference>
<protein>
    <recommendedName>
        <fullName evidence="2">Pseudouridine synthase RsuA/RluA-like domain-containing protein</fullName>
    </recommendedName>
</protein>
<dbReference type="Proteomes" id="UP000070058">
    <property type="component" value="Unassembled WGS sequence"/>
</dbReference>
<evidence type="ECO:0000256" key="1">
    <source>
        <dbReference type="ARBA" id="ARBA00010876"/>
    </source>
</evidence>
<dbReference type="AlphaFoldDB" id="A0A139SN16"/>
<dbReference type="InterPro" id="IPR006224">
    <property type="entry name" value="PsdUridine_synth_RluA-like_CS"/>
</dbReference>
<proteinExistence type="inferred from homology"/>
<comment type="caution">
    <text evidence="3">The sequence shown here is derived from an EMBL/GenBank/DDBJ whole genome shotgun (WGS) entry which is preliminary data.</text>
</comment>
<organism evidence="3 4">
    <name type="scientific">Cephaloticoccus primus</name>
    <dbReference type="NCBI Taxonomy" id="1548207"/>
    <lineage>
        <taxon>Bacteria</taxon>
        <taxon>Pseudomonadati</taxon>
        <taxon>Verrucomicrobiota</taxon>
        <taxon>Opitutia</taxon>
        <taxon>Opitutales</taxon>
        <taxon>Opitutaceae</taxon>
        <taxon>Cephaloticoccus</taxon>
    </lineage>
</organism>
<evidence type="ECO:0000313" key="3">
    <source>
        <dbReference type="EMBL" id="KXU36003.1"/>
    </source>
</evidence>
<dbReference type="GO" id="GO:0140098">
    <property type="term" value="F:catalytic activity, acting on RNA"/>
    <property type="evidence" value="ECO:0007669"/>
    <property type="project" value="UniProtKB-ARBA"/>
</dbReference>
<dbReference type="InterPro" id="IPR020103">
    <property type="entry name" value="PsdUridine_synth_cat_dom_sf"/>
</dbReference>
<evidence type="ECO:0000259" key="2">
    <source>
        <dbReference type="Pfam" id="PF00849"/>
    </source>
</evidence>
<accession>A0A139SN16</accession>
<feature type="domain" description="Pseudouridine synthase RsuA/RluA-like" evidence="2">
    <location>
        <begin position="18"/>
        <end position="203"/>
    </location>
</feature>
<dbReference type="OrthoDB" id="190268at2"/>
<dbReference type="GO" id="GO:0009982">
    <property type="term" value="F:pseudouridine synthase activity"/>
    <property type="evidence" value="ECO:0007669"/>
    <property type="project" value="InterPro"/>
</dbReference>
<dbReference type="GO" id="GO:0000455">
    <property type="term" value="P:enzyme-directed rRNA pseudouridine synthesis"/>
    <property type="evidence" value="ECO:0007669"/>
    <property type="project" value="TreeGrafter"/>
</dbReference>
<reference evidence="4" key="1">
    <citation type="submission" date="2016-02" db="EMBL/GenBank/DDBJ databases">
        <authorList>
            <person name="Sanders J.G."/>
            <person name="Lin J.Y."/>
            <person name="Wertz J.T."/>
            <person name="Russell J.A."/>
            <person name="Moreau C.S."/>
            <person name="Powell S."/>
        </authorList>
    </citation>
    <scope>NUCLEOTIDE SEQUENCE [LARGE SCALE GENOMIC DNA]</scope>
    <source>
        <strain evidence="4">CAG34</strain>
    </source>
</reference>
<name>A0A139SN16_9BACT</name>
<gene>
    <name evidence="3" type="ORF">AXK11_04710</name>
</gene>
<dbReference type="PANTHER" id="PTHR21600">
    <property type="entry name" value="MITOCHONDRIAL RNA PSEUDOURIDINE SYNTHASE"/>
    <property type="match status" value="1"/>
</dbReference>
<dbReference type="InterPro" id="IPR050188">
    <property type="entry name" value="RluA_PseudoU_synthase"/>
</dbReference>
<dbReference type="Gene3D" id="3.30.2350.10">
    <property type="entry name" value="Pseudouridine synthase"/>
    <property type="match status" value="1"/>
</dbReference>
<sequence length="267" mass="29053">MPLGRDVVLLAHDANGVAALYKPAGLLSHPNAGGDEHRALLRAPYDLQRECYELSSPEAGVTGEGQVVTKQPAKKSSAGKARLWLLNRLDSATSGVLLVCHTEGLAESIRREFRNRSVHKTYVALVFGKPAQPSALWRDRLSVEKRGGQIRTQATRSGALSAECRVRVLRSGALHGVAGHKALSLLQLEPLTGRSHQLRVQCARRGLPIVGDATYGDFAANRAFAKTHGTKRLFLHSLETRFDYTWRDANYSFAATAPLPEAFGALL</sequence>
<keyword evidence="4" id="KW-1185">Reference proteome</keyword>
<dbReference type="STRING" id="1548207.AXK11_04710"/>
<dbReference type="Pfam" id="PF00849">
    <property type="entry name" value="PseudoU_synth_2"/>
    <property type="match status" value="1"/>
</dbReference>
<dbReference type="GO" id="GO:0003723">
    <property type="term" value="F:RNA binding"/>
    <property type="evidence" value="ECO:0007669"/>
    <property type="project" value="InterPro"/>
</dbReference>
<dbReference type="SUPFAM" id="SSF55120">
    <property type="entry name" value="Pseudouridine synthase"/>
    <property type="match status" value="1"/>
</dbReference>
<dbReference type="PROSITE" id="PS01129">
    <property type="entry name" value="PSI_RLU"/>
    <property type="match status" value="1"/>
</dbReference>
<dbReference type="PANTHER" id="PTHR21600:SF87">
    <property type="entry name" value="RNA PSEUDOURIDYLATE SYNTHASE DOMAIN-CONTAINING PROTEIN 1"/>
    <property type="match status" value="1"/>
</dbReference>
<dbReference type="InterPro" id="IPR006145">
    <property type="entry name" value="PsdUridine_synth_RsuA/RluA"/>
</dbReference>